<feature type="region of interest" description="Disordered" evidence="1">
    <location>
        <begin position="98"/>
        <end position="196"/>
    </location>
</feature>
<evidence type="ECO:0000313" key="3">
    <source>
        <dbReference type="Proteomes" id="UP000078240"/>
    </source>
</evidence>
<comment type="caution">
    <text evidence="2">The sequence shown here is derived from an EMBL/GenBank/DDBJ whole genome shotgun (WGS) entry which is preliminary data.</text>
</comment>
<reference evidence="2 3" key="1">
    <citation type="submission" date="2016-01" db="EMBL/GenBank/DDBJ databases">
        <title>Biosynthesis of antibiotic leucinostatins and their inhibition on Phytophthora in bio-control Purpureocillium lilacinum.</title>
        <authorList>
            <person name="Wang G."/>
            <person name="Liu Z."/>
            <person name="Lin R."/>
            <person name="Li E."/>
            <person name="Mao Z."/>
            <person name="Ling J."/>
            <person name="Yin W."/>
            <person name="Xie B."/>
        </authorList>
    </citation>
    <scope>NUCLEOTIDE SEQUENCE [LARGE SCALE GENOMIC DNA]</scope>
    <source>
        <strain evidence="2">PLBJ-1</strain>
    </source>
</reference>
<sequence>MYGRTALERGGGGSCRTFATSRYMPPARPAAAAGGTWQAAASQLSSISSSFFRNHYRRLGSSGVPLFCTFHLSLAVPCGSVVWISPAVVASRRGETKSRFARSSHEKHTPQATGAHQSRAESTAPASAPAIQHQQPAQDEPRTPGTQTRQKVQPPRLQGTTRRRPARQGDGQGIERKSSEAAGREQKKKILITLSH</sequence>
<feature type="compositionally biased region" description="Polar residues" evidence="1">
    <location>
        <begin position="110"/>
        <end position="125"/>
    </location>
</feature>
<dbReference type="Proteomes" id="UP000078240">
    <property type="component" value="Unassembled WGS sequence"/>
</dbReference>
<organism evidence="2 3">
    <name type="scientific">Purpureocillium lilacinum</name>
    <name type="common">Paecilomyces lilacinus</name>
    <dbReference type="NCBI Taxonomy" id="33203"/>
    <lineage>
        <taxon>Eukaryota</taxon>
        <taxon>Fungi</taxon>
        <taxon>Dikarya</taxon>
        <taxon>Ascomycota</taxon>
        <taxon>Pezizomycotina</taxon>
        <taxon>Sordariomycetes</taxon>
        <taxon>Hypocreomycetidae</taxon>
        <taxon>Hypocreales</taxon>
        <taxon>Ophiocordycipitaceae</taxon>
        <taxon>Purpureocillium</taxon>
    </lineage>
</organism>
<proteinExistence type="predicted"/>
<dbReference type="EMBL" id="LSBH01000002">
    <property type="protein sequence ID" value="OAQ84423.1"/>
    <property type="molecule type" value="Genomic_DNA"/>
</dbReference>
<name>A0A179H4K0_PURLI</name>
<evidence type="ECO:0000256" key="1">
    <source>
        <dbReference type="SAM" id="MobiDB-lite"/>
    </source>
</evidence>
<accession>A0A179H4K0</accession>
<protein>
    <submittedName>
        <fullName evidence="2">Uncharacterized protein</fullName>
    </submittedName>
</protein>
<dbReference type="AlphaFoldDB" id="A0A179H4K0"/>
<gene>
    <name evidence="2" type="ORF">VFPBJ_03191</name>
</gene>
<evidence type="ECO:0000313" key="2">
    <source>
        <dbReference type="EMBL" id="OAQ84423.1"/>
    </source>
</evidence>
<feature type="compositionally biased region" description="Basic and acidic residues" evidence="1">
    <location>
        <begin position="173"/>
        <end position="185"/>
    </location>
</feature>
<feature type="compositionally biased region" description="Basic and acidic residues" evidence="1">
    <location>
        <begin position="98"/>
        <end position="109"/>
    </location>
</feature>